<feature type="chain" id="PRO_5019785593" evidence="1">
    <location>
        <begin position="23"/>
        <end position="305"/>
    </location>
</feature>
<dbReference type="Proteomes" id="UP000277811">
    <property type="component" value="Unassembled WGS sequence"/>
</dbReference>
<accession>A0A498RED3</accession>
<reference evidence="2 3" key="1">
    <citation type="submission" date="2018-06" db="EMBL/GenBank/DDBJ databases">
        <authorList>
            <person name="Strepis N."/>
        </authorList>
    </citation>
    <scope>NUCLEOTIDE SEQUENCE [LARGE SCALE GENOMIC DNA]</scope>
    <source>
        <strain evidence="2">LUCI</strain>
    </source>
</reference>
<evidence type="ECO:0000256" key="1">
    <source>
        <dbReference type="SAM" id="SignalP"/>
    </source>
</evidence>
<feature type="signal peptide" evidence="1">
    <location>
        <begin position="1"/>
        <end position="22"/>
    </location>
</feature>
<evidence type="ECO:0000313" key="2">
    <source>
        <dbReference type="EMBL" id="VBB09297.1"/>
    </source>
</evidence>
<dbReference type="AlphaFoldDB" id="A0A498RED3"/>
<keyword evidence="1" id="KW-0732">Signal</keyword>
<dbReference type="EMBL" id="UPPP01000116">
    <property type="protein sequence ID" value="VBB09297.1"/>
    <property type="molecule type" value="Genomic_DNA"/>
</dbReference>
<sequence length="305" mass="32273">MLRKLLAGMLLSLFLFSSVASAAVPQDMTAIDKLSAVEKIIYGTEQTGSLVDRVGKLEKDVYGTASSDALLTKIDKLYSYISDNSAAAPSLLLKLNGIEWSITHTVTADPVMLRLGNLERSLDGSEQKGSVEDRLTKLMSLAYAAGQMDVSSTTINKDSLIKVQMVTPLDSRTSRVGDPVVFQAAEDVYVNGILVIAKGAQGTGAITKVEHAQNFGRDAVLTISYDTIKAIDGTDLNTFMGEKAKEQTKSMVTAAGASVAGMAILGPIGIVGGAFVHGKEITIPAGTQLYIQMKADTTVFGMKGQ</sequence>
<organism evidence="2 3">
    <name type="scientific">Lucifera butyrica</name>
    <dbReference type="NCBI Taxonomy" id="1351585"/>
    <lineage>
        <taxon>Bacteria</taxon>
        <taxon>Bacillati</taxon>
        <taxon>Bacillota</taxon>
        <taxon>Negativicutes</taxon>
        <taxon>Veillonellales</taxon>
        <taxon>Veillonellaceae</taxon>
        <taxon>Lucifera</taxon>
    </lineage>
</organism>
<gene>
    <name evidence="2" type="ORF">LUCI_4587</name>
</gene>
<keyword evidence="3" id="KW-1185">Reference proteome</keyword>
<name>A0A498RED3_9FIRM</name>
<protein>
    <submittedName>
        <fullName evidence="2">Uncharacterized protein</fullName>
    </submittedName>
</protein>
<dbReference type="OrthoDB" id="581815at2"/>
<evidence type="ECO:0000313" key="3">
    <source>
        <dbReference type="Proteomes" id="UP000277811"/>
    </source>
</evidence>
<proteinExistence type="predicted"/>
<dbReference type="RefSeq" id="WP_122630097.1">
    <property type="nucleotide sequence ID" value="NZ_UPPP01000116.1"/>
</dbReference>